<name>A0A161XVD4_SECCO</name>
<proteinExistence type="predicted"/>
<evidence type="ECO:0000313" key="3">
    <source>
        <dbReference type="Proteomes" id="UP000076480"/>
    </source>
</evidence>
<feature type="transmembrane region" description="Helical" evidence="1">
    <location>
        <begin position="90"/>
        <end position="112"/>
    </location>
</feature>
<feature type="transmembrane region" description="Helical" evidence="1">
    <location>
        <begin position="31"/>
        <end position="52"/>
    </location>
</feature>
<evidence type="ECO:0000256" key="1">
    <source>
        <dbReference type="SAM" id="Phobius"/>
    </source>
</evidence>
<keyword evidence="1" id="KW-0812">Transmembrane</keyword>
<dbReference type="OrthoDB" id="2294582at2"/>
<keyword evidence="1" id="KW-0472">Membrane</keyword>
<accession>A0A161XVD4</accession>
<keyword evidence="1" id="KW-1133">Transmembrane helix</keyword>
<dbReference type="PATRIC" id="fig|33960.6.peg.1635"/>
<evidence type="ECO:0000313" key="2">
    <source>
        <dbReference type="EMBL" id="KZL41762.1"/>
    </source>
</evidence>
<comment type="caution">
    <text evidence="2">The sequence shown here is derived from an EMBL/GenBank/DDBJ whole genome shotgun (WGS) entry which is preliminary data.</text>
</comment>
<dbReference type="EMBL" id="JYDC01000033">
    <property type="protein sequence ID" value="KZL41762.1"/>
    <property type="molecule type" value="Genomic_DNA"/>
</dbReference>
<sequence>MAYFWPLIMTIIANAGYHLSARSVSSKVDPLFSVVVTYAVALIGSVILFFLSHHHTIITNVKQLNIASVTMGLAIIFIEFGYILCYKAGWSAGTTAVTVNMTMTIILIPIVILVFHQGFTVRNAIGVLLAIVSLVLMNS</sequence>
<dbReference type="Proteomes" id="UP000076480">
    <property type="component" value="Unassembled WGS sequence"/>
</dbReference>
<feature type="transmembrane region" description="Helical" evidence="1">
    <location>
        <begin position="64"/>
        <end position="84"/>
    </location>
</feature>
<feature type="transmembrane region" description="Helical" evidence="1">
    <location>
        <begin position="119"/>
        <end position="137"/>
    </location>
</feature>
<evidence type="ECO:0008006" key="4">
    <source>
        <dbReference type="Google" id="ProtNLM"/>
    </source>
</evidence>
<gene>
    <name evidence="2" type="ORF">TY91_05465</name>
</gene>
<dbReference type="RefSeq" id="WP_063285335.1">
    <property type="nucleotide sequence ID" value="NZ_JYDC01000033.1"/>
</dbReference>
<protein>
    <recommendedName>
        <fullName evidence="4">EamA domain-containing protein</fullName>
    </recommendedName>
</protein>
<reference evidence="2 3" key="1">
    <citation type="submission" date="2015-02" db="EMBL/GenBank/DDBJ databases">
        <title>Draft genome sequence of Lactobacillus collinoides CUPV2371 isolated from a natural cider, the first genome sequence of a strain of this species.</title>
        <authorList>
            <person name="Puertas A.I."/>
            <person name="Spano G."/>
            <person name="Capozzi V."/>
            <person name="Lamontanara A."/>
            <person name="Orru L."/>
            <person name="Duenas M.T."/>
        </authorList>
    </citation>
    <scope>NUCLEOTIDE SEQUENCE [LARGE SCALE GENOMIC DNA]</scope>
    <source>
        <strain evidence="2 3">237</strain>
    </source>
</reference>
<organism evidence="2 3">
    <name type="scientific">Secundilactobacillus collinoides</name>
    <name type="common">Lactobacillus collinoides</name>
    <dbReference type="NCBI Taxonomy" id="33960"/>
    <lineage>
        <taxon>Bacteria</taxon>
        <taxon>Bacillati</taxon>
        <taxon>Bacillota</taxon>
        <taxon>Bacilli</taxon>
        <taxon>Lactobacillales</taxon>
        <taxon>Lactobacillaceae</taxon>
        <taxon>Secundilactobacillus</taxon>
    </lineage>
</organism>
<dbReference type="AlphaFoldDB" id="A0A161XVD4"/>
<keyword evidence="3" id="KW-1185">Reference proteome</keyword>